<dbReference type="EMBL" id="MU006778">
    <property type="protein sequence ID" value="KAF2644420.1"/>
    <property type="molecule type" value="Genomic_DNA"/>
</dbReference>
<dbReference type="Proteomes" id="UP000799753">
    <property type="component" value="Unassembled WGS sequence"/>
</dbReference>
<keyword evidence="1" id="KW-1133">Transmembrane helix</keyword>
<accession>A0A6A6SA16</accession>
<protein>
    <submittedName>
        <fullName evidence="2">Uncharacterized protein</fullName>
    </submittedName>
</protein>
<gene>
    <name evidence="2" type="ORF">P280DRAFT_171191</name>
</gene>
<reference evidence="2" key="1">
    <citation type="journal article" date="2020" name="Stud. Mycol.">
        <title>101 Dothideomycetes genomes: a test case for predicting lifestyles and emergence of pathogens.</title>
        <authorList>
            <person name="Haridas S."/>
            <person name="Albert R."/>
            <person name="Binder M."/>
            <person name="Bloem J."/>
            <person name="Labutti K."/>
            <person name="Salamov A."/>
            <person name="Andreopoulos B."/>
            <person name="Baker S."/>
            <person name="Barry K."/>
            <person name="Bills G."/>
            <person name="Bluhm B."/>
            <person name="Cannon C."/>
            <person name="Castanera R."/>
            <person name="Culley D."/>
            <person name="Daum C."/>
            <person name="Ezra D."/>
            <person name="Gonzalez J."/>
            <person name="Henrissat B."/>
            <person name="Kuo A."/>
            <person name="Liang C."/>
            <person name="Lipzen A."/>
            <person name="Lutzoni F."/>
            <person name="Magnuson J."/>
            <person name="Mondo S."/>
            <person name="Nolan M."/>
            <person name="Ohm R."/>
            <person name="Pangilinan J."/>
            <person name="Park H.-J."/>
            <person name="Ramirez L."/>
            <person name="Alfaro M."/>
            <person name="Sun H."/>
            <person name="Tritt A."/>
            <person name="Yoshinaga Y."/>
            <person name="Zwiers L.-H."/>
            <person name="Turgeon B."/>
            <person name="Goodwin S."/>
            <person name="Spatafora J."/>
            <person name="Crous P."/>
            <person name="Grigoriev I."/>
        </authorList>
    </citation>
    <scope>NUCLEOTIDE SEQUENCE</scope>
    <source>
        <strain evidence="2">CBS 473.64</strain>
    </source>
</reference>
<sequence length="140" mass="15985">MLHNRTTIWGMGQKARDQQAHTKLQLCVSDCSNFRPLESCRTKKVERYPGSIYRCSVLCIFNFLVFPMSFRRRGGARVRHRGCIHLYSCISPLSAHYMTDMPCSILRARGSKATQATCTLCTHCTSSMLHARPPFLQFPP</sequence>
<evidence type="ECO:0000313" key="3">
    <source>
        <dbReference type="Proteomes" id="UP000799753"/>
    </source>
</evidence>
<evidence type="ECO:0000313" key="2">
    <source>
        <dbReference type="EMBL" id="KAF2644420.1"/>
    </source>
</evidence>
<dbReference type="AlphaFoldDB" id="A0A6A6SA16"/>
<keyword evidence="1" id="KW-0472">Membrane</keyword>
<organism evidence="2 3">
    <name type="scientific">Massarina eburnea CBS 473.64</name>
    <dbReference type="NCBI Taxonomy" id="1395130"/>
    <lineage>
        <taxon>Eukaryota</taxon>
        <taxon>Fungi</taxon>
        <taxon>Dikarya</taxon>
        <taxon>Ascomycota</taxon>
        <taxon>Pezizomycotina</taxon>
        <taxon>Dothideomycetes</taxon>
        <taxon>Pleosporomycetidae</taxon>
        <taxon>Pleosporales</taxon>
        <taxon>Massarineae</taxon>
        <taxon>Massarinaceae</taxon>
        <taxon>Massarina</taxon>
    </lineage>
</organism>
<keyword evidence="3" id="KW-1185">Reference proteome</keyword>
<evidence type="ECO:0000256" key="1">
    <source>
        <dbReference type="SAM" id="Phobius"/>
    </source>
</evidence>
<keyword evidence="1" id="KW-0812">Transmembrane</keyword>
<name>A0A6A6SA16_9PLEO</name>
<feature type="transmembrane region" description="Helical" evidence="1">
    <location>
        <begin position="51"/>
        <end position="70"/>
    </location>
</feature>
<proteinExistence type="predicted"/>